<gene>
    <name evidence="1" type="ORF">EJN90_09755</name>
</gene>
<dbReference type="EMBL" id="CP034465">
    <property type="protein sequence ID" value="AZP04901.1"/>
    <property type="molecule type" value="Genomic_DNA"/>
</dbReference>
<accession>A0A3Q9BLB9</accession>
<dbReference type="RefSeq" id="WP_126110757.1">
    <property type="nucleotide sequence ID" value="NZ_CP034465.1"/>
</dbReference>
<evidence type="ECO:0000313" key="1">
    <source>
        <dbReference type="EMBL" id="AZP04901.1"/>
    </source>
</evidence>
<keyword evidence="2" id="KW-1185">Reference proteome</keyword>
<protein>
    <submittedName>
        <fullName evidence="1">Uncharacterized protein</fullName>
    </submittedName>
</protein>
<name>A0A3Q9BLB9_9LACT</name>
<proteinExistence type="predicted"/>
<reference evidence="2" key="1">
    <citation type="submission" date="2018-12" db="EMBL/GenBank/DDBJ databases">
        <title>Complete genome sequencing of Jeotgalibaca sp. H21T32.</title>
        <authorList>
            <person name="Bae J.-W."/>
            <person name="Lee S.-Y."/>
        </authorList>
    </citation>
    <scope>NUCLEOTIDE SEQUENCE [LARGE SCALE GENOMIC DNA]</scope>
    <source>
        <strain evidence="2">H21T32</strain>
    </source>
</reference>
<dbReference type="AlphaFoldDB" id="A0A3Q9BLB9"/>
<dbReference type="Proteomes" id="UP000273326">
    <property type="component" value="Chromosome"/>
</dbReference>
<sequence length="101" mass="11875">MSAEYTDVRINLNSIECVTESLLEVQNELNQTIEAVNHYLRELIKCDYYNRFSITFRCRIYESIFFFHSVIQDIEEILGELKQGCITENEIEALGKIMKTV</sequence>
<dbReference type="KEGG" id="jeh:EJN90_09755"/>
<evidence type="ECO:0000313" key="2">
    <source>
        <dbReference type="Proteomes" id="UP000273326"/>
    </source>
</evidence>
<organism evidence="1 2">
    <name type="scientific">Jeotgalibaca ciconiae</name>
    <dbReference type="NCBI Taxonomy" id="2496265"/>
    <lineage>
        <taxon>Bacteria</taxon>
        <taxon>Bacillati</taxon>
        <taxon>Bacillota</taxon>
        <taxon>Bacilli</taxon>
        <taxon>Lactobacillales</taxon>
        <taxon>Carnobacteriaceae</taxon>
        <taxon>Jeotgalibaca</taxon>
    </lineage>
</organism>